<evidence type="ECO:0000313" key="2">
    <source>
        <dbReference type="Proteomes" id="UP001321760"/>
    </source>
</evidence>
<sequence length="105" mass="12256">CRYKATESVRTFQTSNYSRYIRLKHPGIAYDEKLEESRQKKFSVVISLESEFFRPNLAKRSRTSTVSDFSKEKGSSKVLTFVIENNISFNALDSEFFSRFSPILH</sequence>
<reference evidence="1" key="2">
    <citation type="submission" date="2023-05" db="EMBL/GenBank/DDBJ databases">
        <authorList>
            <consortium name="Lawrence Berkeley National Laboratory"/>
            <person name="Steindorff A."/>
            <person name="Hensen N."/>
            <person name="Bonometti L."/>
            <person name="Westerberg I."/>
            <person name="Brannstrom I.O."/>
            <person name="Guillou S."/>
            <person name="Cros-Aarteil S."/>
            <person name="Calhoun S."/>
            <person name="Haridas S."/>
            <person name="Kuo A."/>
            <person name="Mondo S."/>
            <person name="Pangilinan J."/>
            <person name="Riley R."/>
            <person name="Labutti K."/>
            <person name="Andreopoulos B."/>
            <person name="Lipzen A."/>
            <person name="Chen C."/>
            <person name="Yanf M."/>
            <person name="Daum C."/>
            <person name="Ng V."/>
            <person name="Clum A."/>
            <person name="Ohm R."/>
            <person name="Martin F."/>
            <person name="Silar P."/>
            <person name="Natvig D."/>
            <person name="Lalanne C."/>
            <person name="Gautier V."/>
            <person name="Ament-Velasquez S.L."/>
            <person name="Kruys A."/>
            <person name="Hutchinson M.I."/>
            <person name="Powell A.J."/>
            <person name="Barry K."/>
            <person name="Miller A.N."/>
            <person name="Grigoriev I.V."/>
            <person name="Debuchy R."/>
            <person name="Gladieux P."/>
            <person name="Thoren M.H."/>
            <person name="Johannesson H."/>
        </authorList>
    </citation>
    <scope>NUCLEOTIDE SEQUENCE</scope>
    <source>
        <strain evidence="1">PSN243</strain>
    </source>
</reference>
<dbReference type="Proteomes" id="UP001321760">
    <property type="component" value="Unassembled WGS sequence"/>
</dbReference>
<protein>
    <submittedName>
        <fullName evidence="1">Uncharacterized protein</fullName>
    </submittedName>
</protein>
<proteinExistence type="predicted"/>
<dbReference type="AlphaFoldDB" id="A0AAV9G326"/>
<gene>
    <name evidence="1" type="ORF">QBC34DRAFT_313554</name>
</gene>
<accession>A0AAV9G326</accession>
<keyword evidence="2" id="KW-1185">Reference proteome</keyword>
<dbReference type="EMBL" id="MU866025">
    <property type="protein sequence ID" value="KAK4442227.1"/>
    <property type="molecule type" value="Genomic_DNA"/>
</dbReference>
<reference evidence="1" key="1">
    <citation type="journal article" date="2023" name="Mol. Phylogenet. Evol.">
        <title>Genome-scale phylogeny and comparative genomics of the fungal order Sordariales.</title>
        <authorList>
            <person name="Hensen N."/>
            <person name="Bonometti L."/>
            <person name="Westerberg I."/>
            <person name="Brannstrom I.O."/>
            <person name="Guillou S."/>
            <person name="Cros-Aarteil S."/>
            <person name="Calhoun S."/>
            <person name="Haridas S."/>
            <person name="Kuo A."/>
            <person name="Mondo S."/>
            <person name="Pangilinan J."/>
            <person name="Riley R."/>
            <person name="LaButti K."/>
            <person name="Andreopoulos B."/>
            <person name="Lipzen A."/>
            <person name="Chen C."/>
            <person name="Yan M."/>
            <person name="Daum C."/>
            <person name="Ng V."/>
            <person name="Clum A."/>
            <person name="Steindorff A."/>
            <person name="Ohm R.A."/>
            <person name="Martin F."/>
            <person name="Silar P."/>
            <person name="Natvig D.O."/>
            <person name="Lalanne C."/>
            <person name="Gautier V."/>
            <person name="Ament-Velasquez S.L."/>
            <person name="Kruys A."/>
            <person name="Hutchinson M.I."/>
            <person name="Powell A.J."/>
            <person name="Barry K."/>
            <person name="Miller A.N."/>
            <person name="Grigoriev I.V."/>
            <person name="Debuchy R."/>
            <person name="Gladieux P."/>
            <person name="Hiltunen Thoren M."/>
            <person name="Johannesson H."/>
        </authorList>
    </citation>
    <scope>NUCLEOTIDE SEQUENCE</scope>
    <source>
        <strain evidence="1">PSN243</strain>
    </source>
</reference>
<comment type="caution">
    <text evidence="1">The sequence shown here is derived from an EMBL/GenBank/DDBJ whole genome shotgun (WGS) entry which is preliminary data.</text>
</comment>
<name>A0AAV9G326_9PEZI</name>
<organism evidence="1 2">
    <name type="scientific">Podospora aff. communis PSN243</name>
    <dbReference type="NCBI Taxonomy" id="3040156"/>
    <lineage>
        <taxon>Eukaryota</taxon>
        <taxon>Fungi</taxon>
        <taxon>Dikarya</taxon>
        <taxon>Ascomycota</taxon>
        <taxon>Pezizomycotina</taxon>
        <taxon>Sordariomycetes</taxon>
        <taxon>Sordariomycetidae</taxon>
        <taxon>Sordariales</taxon>
        <taxon>Podosporaceae</taxon>
        <taxon>Podospora</taxon>
    </lineage>
</organism>
<evidence type="ECO:0000313" key="1">
    <source>
        <dbReference type="EMBL" id="KAK4442227.1"/>
    </source>
</evidence>
<feature type="non-terminal residue" evidence="1">
    <location>
        <position position="1"/>
    </location>
</feature>